<comment type="caution">
    <text evidence="2">The sequence shown here is derived from an EMBL/GenBank/DDBJ whole genome shotgun (WGS) entry which is preliminary data.</text>
</comment>
<keyword evidence="1" id="KW-0732">Signal</keyword>
<accession>A0ABU9I2C0</accession>
<reference evidence="2 3" key="1">
    <citation type="submission" date="2024-04" db="EMBL/GenBank/DDBJ databases">
        <title>Flavobacterium sp. DGU11 16S ribosomal RNA gene Genome sequencing and assembly.</title>
        <authorList>
            <person name="Park S."/>
        </authorList>
    </citation>
    <scope>NUCLEOTIDE SEQUENCE [LARGE SCALE GENOMIC DNA]</scope>
    <source>
        <strain evidence="2 3">DGU11</strain>
    </source>
</reference>
<feature type="chain" id="PRO_5046238207" description="Repeat protein (TIGR03806 family)" evidence="1">
    <location>
        <begin position="24"/>
        <end position="358"/>
    </location>
</feature>
<evidence type="ECO:0000313" key="2">
    <source>
        <dbReference type="EMBL" id="MEL1246282.1"/>
    </source>
</evidence>
<protein>
    <recommendedName>
        <fullName evidence="4">Repeat protein (TIGR03806 family)</fullName>
    </recommendedName>
</protein>
<evidence type="ECO:0008006" key="4">
    <source>
        <dbReference type="Google" id="ProtNLM"/>
    </source>
</evidence>
<dbReference type="RefSeq" id="WP_341698577.1">
    <property type="nucleotide sequence ID" value="NZ_JBBYHR010000013.1"/>
</dbReference>
<dbReference type="SUPFAM" id="SSF48695">
    <property type="entry name" value="Multiheme cytochromes"/>
    <property type="match status" value="1"/>
</dbReference>
<evidence type="ECO:0000313" key="3">
    <source>
        <dbReference type="Proteomes" id="UP001464555"/>
    </source>
</evidence>
<feature type="signal peptide" evidence="1">
    <location>
        <begin position="1"/>
        <end position="23"/>
    </location>
</feature>
<gene>
    <name evidence="2" type="ORF">AAEO56_18555</name>
</gene>
<dbReference type="Proteomes" id="UP001464555">
    <property type="component" value="Unassembled WGS sequence"/>
</dbReference>
<dbReference type="InterPro" id="IPR036280">
    <property type="entry name" value="Multihaem_cyt_sf"/>
</dbReference>
<dbReference type="PROSITE" id="PS51257">
    <property type="entry name" value="PROKAR_LIPOPROTEIN"/>
    <property type="match status" value="1"/>
</dbReference>
<name>A0ABU9I2C0_9FLAO</name>
<organism evidence="2 3">
    <name type="scientific">Flavobacterium arundinis</name>
    <dbReference type="NCBI Taxonomy" id="3139143"/>
    <lineage>
        <taxon>Bacteria</taxon>
        <taxon>Pseudomonadati</taxon>
        <taxon>Bacteroidota</taxon>
        <taxon>Flavobacteriia</taxon>
        <taxon>Flavobacteriales</taxon>
        <taxon>Flavobacteriaceae</taxon>
        <taxon>Flavobacterium</taxon>
    </lineage>
</organism>
<proteinExistence type="predicted"/>
<dbReference type="EMBL" id="JBBYHR010000013">
    <property type="protein sequence ID" value="MEL1246282.1"/>
    <property type="molecule type" value="Genomic_DNA"/>
</dbReference>
<sequence>MKKLYILKTLFFLSLFTALTSCGDDEEYTKVSPVVVDLNAVPYAKLSDYKFFEGDMKNQQPAYKVLPYDLNSSLFTDYAHKKRFIWMPEGQTATFTSDSEILNFPVGTVLIKTFYYDNVQPNNTTRIIETRLLIRKADAWVFADYIWNEDQTEATLDLNGGYTNISWDQGGTIKTANYQIPSAAECLTCHKTNDSPIPIGPKPQNLNKIFNYTEGPSDQLSRWVEEGYLDRKPDNIVSTVDWTDTSKSLDLRVRSYVDINCAHCHKEGSHCDYMSMRFAFSETGDPENLGICVAPQEHPSPSLTYIVAKRNPGRSALYYRINSVEPSERMPILGRTIVHDEAVALVKEWINSMDAPCQ</sequence>
<keyword evidence="3" id="KW-1185">Reference proteome</keyword>
<evidence type="ECO:0000256" key="1">
    <source>
        <dbReference type="SAM" id="SignalP"/>
    </source>
</evidence>